<dbReference type="GO" id="GO:0016787">
    <property type="term" value="F:hydrolase activity"/>
    <property type="evidence" value="ECO:0007669"/>
    <property type="project" value="UniProtKB-UniRule"/>
</dbReference>
<proteinExistence type="predicted"/>
<sequence length="1968" mass="227617">MMEGSESDSFTDILLSWSLEDIVNDNLYKHKNYFGSFSYPLLDETRSQLHSSMETLDRAPFGEVTAMEESKPYGKKLYDVEVDYWRNMSSDSCKEPYKTLPGHVFLLSDAKPESISDIQESKKSWAFLIVTEVSNLSFKVKASKELQVSNGIQASLFMVFLINITPNVRIWKAIDNNKSARWKVLFSDNFLKSFKKLKSFRVKMSLLFLLLKLSSGWRPNKRNVEKICESSLMIWKKFKVEGIYIVCTTEIEKDWRYMQVLKIWDILPDLLNVQKLVDQLDCIFKTYTDGFISLCREKCLDGDLEIPASWPPSLDVARFEDLSIAEKTPSYLLGDSSADRSYVEKSNVSESLLLMKFYSLSSGVANFLLSNSEGRELDLPFQLTDQEMEIVRYNRSTFILGRSGTGKTTVLTMKLCQKEQQQRIAEEGFYGVENALSHVFPNNNEVEQSPTGAKMCVLRQLFVTVSAKLCFAVKQHVLHLKSFSSGENHSGECSSTDSDFEDEEAQFNNIPDSFLDIPPNCYPLFITFHKFLMMLDGTLGNSFFERFLDTSEPRPSSRSVALQTVLRQKEVNLARFSTSYWPHFNIQLTKKLDPSKVFTEIISHIKGGLRVTKAGDGKLSRGDYVQRSEGRVSNLSKEKREMIYDIFLVYEKKKKKNVEFDVTDFVNDIHRRLRREKYKGHEMDFVYIDEVQDLTVNQIRLFKHVCSNVEEGFVFSGDTAQAIARVIDFRFQDLRHMFYKEFVLESKRDKQEQREDKGQISKILHLSQNFRTHDGILKLSQSIIDLLYHFFPQSIDKLKPETSPIYGEAPVLLEPGKNENIIMKIFGSFRGNIVGFGAEQVILVRDKRARNEISNQVAKRALVLTILESKGLEFQDVLLYNFFGSSPLQNQWRVIYDYMKEHDLLDSTLPEHFPSFDEDKHNILCSELKQLYVAVSRTKQRLWVYENMEELSNPMFNYWKRKCLVQVRHFDDSLAREMQAQSNPEEWRSRGMKLYQEDNYEMATMCFQRAGDTYWERRSKAAGLKVMADLKRTSNPEKANALLKEAGEIFESLGKADSAAQCFFDSGEYKRAARIYLDKCEKPGLERAAECYSLAGCYKHAAEIFESIGKADSAARCFYYLEEYERAANIYLEKCGECGLERAGKCFSLAGFYEHAADAYARGKFFSECLTMCLKGKLFDIGLEYFKFWKQHAREEYDRALRGKGTDEIGLDFLENCAFHYYHEVEDNRSKMKLVKGEMLSGRNFLNTHLSSSSSKYVWEENIICDLKKYSEVKKSKKQVSIDSLVYFWNFWMDKIVYLIEYFGCLETLDVNKRRSYGDFFLNYLAVWREFHDDLNPIYLLLISDADWVSGVDKRYFISNGELVSVDFCQIVSSAKIYWSSELLSFSTKILNKLQVLYEFMTEKSDSIFCQSWCLTQIYVVANCLLESKYLKLTYTDLNTLQNFVNLSTENIVACIFPSDWRKSLRENMTSLRQNDACKSLLKKVVVDYMSSKKKLSYGQVGRIAMIILGSSNFNNELYAVNNLHCSAPWKVFIKNICQEPKEESLPWWFHEALDDTYLANWEGERDSLSPDCLLYLFERLLMWVSCLQGYVITTKSCFTKWLIHQQEDTKFTSSIRPDVPICSEVILQFLIGVVRDLLYDKNTMVKWFQKSIKDWEKYYSLLILRLVVILCLLYFNFGMCFSILLELIWRDYITEQLPKEFCEALRRLIFVQNSPSINVNLIEEAFKKIGNPLVVASFGIDCSRFICSDAIFFDMKANLCIDEMLRTLFSKQHIHVQSSRGQSEAMVVEAKSYFSAAPSAYDSNEANCSKLVPHTPGLVTDKVQNTGNSKQSSLPMDFDFFWEIIEGLQLLEKEGDQSSLSSEASTIKLDLEKAIGTWTAAWSTYYSNCDDRGALSAEVLHMLDETVQLYAVLDGSEQELRNKISTVAELSRRLQSRRQTVEPILTFLVLEHNSKLARNAILNQLVF</sequence>
<dbReference type="InterPro" id="IPR039904">
    <property type="entry name" value="TRANK1"/>
</dbReference>
<keyword evidence="2 5" id="KW-0378">Hydrolase</keyword>
<keyword evidence="4 5" id="KW-0067">ATP-binding</keyword>
<keyword evidence="1 5" id="KW-0547">Nucleotide-binding</keyword>
<evidence type="ECO:0000256" key="2">
    <source>
        <dbReference type="ARBA" id="ARBA00022801"/>
    </source>
</evidence>
<dbReference type="GO" id="GO:0005524">
    <property type="term" value="F:ATP binding"/>
    <property type="evidence" value="ECO:0007669"/>
    <property type="project" value="UniProtKB-UniRule"/>
</dbReference>
<keyword evidence="6" id="KW-1133">Transmembrane helix</keyword>
<dbReference type="InterPro" id="IPR027417">
    <property type="entry name" value="P-loop_NTPase"/>
</dbReference>
<feature type="binding site" evidence="5">
    <location>
        <begin position="401"/>
        <end position="408"/>
    </location>
    <ligand>
        <name>ATP</name>
        <dbReference type="ChEBI" id="CHEBI:30616"/>
    </ligand>
</feature>
<name>A0AAD4ZKE3_PRUDU</name>
<dbReference type="InterPro" id="IPR014016">
    <property type="entry name" value="UvrD-like_ATP-bd"/>
</dbReference>
<evidence type="ECO:0000313" key="9">
    <source>
        <dbReference type="Proteomes" id="UP001054821"/>
    </source>
</evidence>
<keyword evidence="6" id="KW-0812">Transmembrane</keyword>
<dbReference type="PANTHER" id="PTHR21529">
    <property type="entry name" value="MAMMARY TURMOR VIRUS RECEPTOR HOMOLOG 1, 2 MTVR1, 2"/>
    <property type="match status" value="1"/>
</dbReference>
<accession>A0AAD4ZKE3</accession>
<comment type="caution">
    <text evidence="8">The sequence shown here is derived from an EMBL/GenBank/DDBJ whole genome shotgun (WGS) entry which is preliminary data.</text>
</comment>
<feature type="transmembrane region" description="Helical" evidence="6">
    <location>
        <begin position="1659"/>
        <end position="1690"/>
    </location>
</feature>
<evidence type="ECO:0000313" key="8">
    <source>
        <dbReference type="EMBL" id="KAI5348741.1"/>
    </source>
</evidence>
<evidence type="ECO:0000256" key="3">
    <source>
        <dbReference type="ARBA" id="ARBA00022806"/>
    </source>
</evidence>
<dbReference type="SUPFAM" id="SSF52540">
    <property type="entry name" value="P-loop containing nucleoside triphosphate hydrolases"/>
    <property type="match status" value="1"/>
</dbReference>
<reference evidence="8 9" key="1">
    <citation type="journal article" date="2022" name="G3 (Bethesda)">
        <title>Whole-genome sequence and methylome profiling of the almond [Prunus dulcis (Mill.) D.A. Webb] cultivar 'Nonpareil'.</title>
        <authorList>
            <person name="D'Amico-Willman K.M."/>
            <person name="Ouma W.Z."/>
            <person name="Meulia T."/>
            <person name="Sideli G.M."/>
            <person name="Gradziel T.M."/>
            <person name="Fresnedo-Ramirez J."/>
        </authorList>
    </citation>
    <scope>NUCLEOTIDE SEQUENCE [LARGE SCALE GENOMIC DNA]</scope>
    <source>
        <strain evidence="8">Clone GOH B32 T37-40</strain>
    </source>
</reference>
<keyword evidence="9" id="KW-1185">Reference proteome</keyword>
<keyword evidence="3 5" id="KW-0347">Helicase</keyword>
<dbReference type="Gene3D" id="1.25.40.10">
    <property type="entry name" value="Tetratricopeptide repeat domain"/>
    <property type="match status" value="1"/>
</dbReference>
<dbReference type="InterPro" id="IPR045529">
    <property type="entry name" value="DUF6469"/>
</dbReference>
<dbReference type="GO" id="GO:0004386">
    <property type="term" value="F:helicase activity"/>
    <property type="evidence" value="ECO:0007669"/>
    <property type="project" value="UniProtKB-UniRule"/>
</dbReference>
<dbReference type="InterPro" id="IPR011990">
    <property type="entry name" value="TPR-like_helical_dom_sf"/>
</dbReference>
<dbReference type="Gene3D" id="3.40.50.300">
    <property type="entry name" value="P-loop containing nucleotide triphosphate hydrolases"/>
    <property type="match status" value="2"/>
</dbReference>
<dbReference type="PROSITE" id="PS51198">
    <property type="entry name" value="UVRD_HELICASE_ATP_BIND"/>
    <property type="match status" value="1"/>
</dbReference>
<gene>
    <name evidence="8" type="ORF">L3X38_001628</name>
</gene>
<evidence type="ECO:0000256" key="6">
    <source>
        <dbReference type="SAM" id="Phobius"/>
    </source>
</evidence>
<dbReference type="PANTHER" id="PTHR21529:SF4">
    <property type="entry name" value="TPR AND ANKYRIN REPEAT-CONTAINING PROTEIN 1"/>
    <property type="match status" value="1"/>
</dbReference>
<dbReference type="Proteomes" id="UP001054821">
    <property type="component" value="Chromosome 1"/>
</dbReference>
<dbReference type="SUPFAM" id="SSF48452">
    <property type="entry name" value="TPR-like"/>
    <property type="match status" value="1"/>
</dbReference>
<evidence type="ECO:0000259" key="7">
    <source>
        <dbReference type="PROSITE" id="PS51198"/>
    </source>
</evidence>
<dbReference type="EMBL" id="JAJFAZ020000001">
    <property type="protein sequence ID" value="KAI5348741.1"/>
    <property type="molecule type" value="Genomic_DNA"/>
</dbReference>
<evidence type="ECO:0000256" key="1">
    <source>
        <dbReference type="ARBA" id="ARBA00022741"/>
    </source>
</evidence>
<feature type="domain" description="UvrD-like helicase ATP-binding" evidence="7">
    <location>
        <begin position="380"/>
        <end position="773"/>
    </location>
</feature>
<evidence type="ECO:0000256" key="5">
    <source>
        <dbReference type="PROSITE-ProRule" id="PRU00560"/>
    </source>
</evidence>
<evidence type="ECO:0000256" key="4">
    <source>
        <dbReference type="ARBA" id="ARBA00022840"/>
    </source>
</evidence>
<protein>
    <recommendedName>
        <fullName evidence="7">UvrD-like helicase ATP-binding domain-containing protein</fullName>
    </recommendedName>
</protein>
<dbReference type="Pfam" id="PF00580">
    <property type="entry name" value="UvrD-helicase"/>
    <property type="match status" value="1"/>
</dbReference>
<keyword evidence="6" id="KW-0472">Membrane</keyword>
<organism evidence="8 9">
    <name type="scientific">Prunus dulcis</name>
    <name type="common">Almond</name>
    <name type="synonym">Amygdalus dulcis</name>
    <dbReference type="NCBI Taxonomy" id="3755"/>
    <lineage>
        <taxon>Eukaryota</taxon>
        <taxon>Viridiplantae</taxon>
        <taxon>Streptophyta</taxon>
        <taxon>Embryophyta</taxon>
        <taxon>Tracheophyta</taxon>
        <taxon>Spermatophyta</taxon>
        <taxon>Magnoliopsida</taxon>
        <taxon>eudicotyledons</taxon>
        <taxon>Gunneridae</taxon>
        <taxon>Pentapetalae</taxon>
        <taxon>rosids</taxon>
        <taxon>fabids</taxon>
        <taxon>Rosales</taxon>
        <taxon>Rosaceae</taxon>
        <taxon>Amygdaloideae</taxon>
        <taxon>Amygdaleae</taxon>
        <taxon>Prunus</taxon>
    </lineage>
</organism>
<dbReference type="Pfam" id="PF20073">
    <property type="entry name" value="DUF6469"/>
    <property type="match status" value="1"/>
</dbReference>